<feature type="domain" description="Response regulatory" evidence="12">
    <location>
        <begin position="540"/>
        <end position="656"/>
    </location>
</feature>
<dbReference type="NCBIfam" id="TIGR00229">
    <property type="entry name" value="sensory_box"/>
    <property type="match status" value="2"/>
</dbReference>
<evidence type="ECO:0000256" key="7">
    <source>
        <dbReference type="ARBA" id="ARBA00022840"/>
    </source>
</evidence>
<dbReference type="CDD" id="cd00130">
    <property type="entry name" value="PAS"/>
    <property type="match status" value="2"/>
</dbReference>
<dbReference type="CDD" id="cd00156">
    <property type="entry name" value="REC"/>
    <property type="match status" value="1"/>
</dbReference>
<dbReference type="InterPro" id="IPR003594">
    <property type="entry name" value="HATPase_dom"/>
</dbReference>
<evidence type="ECO:0000256" key="10">
    <source>
        <dbReference type="SAM" id="Coils"/>
    </source>
</evidence>
<dbReference type="RefSeq" id="WP_073476883.1">
    <property type="nucleotide sequence ID" value="NZ_FQZU01000018.1"/>
</dbReference>
<keyword evidence="4" id="KW-0808">Transferase</keyword>
<dbReference type="SMART" id="SM00448">
    <property type="entry name" value="REC"/>
    <property type="match status" value="1"/>
</dbReference>
<dbReference type="SMART" id="SM00091">
    <property type="entry name" value="PAS"/>
    <property type="match status" value="2"/>
</dbReference>
<dbReference type="Pfam" id="PF00072">
    <property type="entry name" value="Response_reg"/>
    <property type="match status" value="1"/>
</dbReference>
<dbReference type="STRING" id="1121393.SAMN02745216_02894"/>
<dbReference type="PROSITE" id="PS50109">
    <property type="entry name" value="HIS_KIN"/>
    <property type="match status" value="1"/>
</dbReference>
<dbReference type="Gene3D" id="1.10.287.130">
    <property type="match status" value="1"/>
</dbReference>
<dbReference type="InterPro" id="IPR036097">
    <property type="entry name" value="HisK_dim/P_sf"/>
</dbReference>
<dbReference type="PANTHER" id="PTHR43065">
    <property type="entry name" value="SENSOR HISTIDINE KINASE"/>
    <property type="match status" value="1"/>
</dbReference>
<dbReference type="PROSITE" id="PS50112">
    <property type="entry name" value="PAS"/>
    <property type="match status" value="1"/>
</dbReference>
<dbReference type="SMART" id="SM00388">
    <property type="entry name" value="HisKA"/>
    <property type="match status" value="1"/>
</dbReference>
<evidence type="ECO:0000256" key="4">
    <source>
        <dbReference type="ARBA" id="ARBA00022679"/>
    </source>
</evidence>
<keyword evidence="8" id="KW-0902">Two-component regulatory system</keyword>
<accession>A0A1M6PT64</accession>
<evidence type="ECO:0000256" key="5">
    <source>
        <dbReference type="ARBA" id="ARBA00022741"/>
    </source>
</evidence>
<keyword evidence="5" id="KW-0547">Nucleotide-binding</keyword>
<dbReference type="InterPro" id="IPR000700">
    <property type="entry name" value="PAS-assoc_C"/>
</dbReference>
<keyword evidence="6" id="KW-0418">Kinase</keyword>
<feature type="domain" description="Histidine kinase" evidence="11">
    <location>
        <begin position="296"/>
        <end position="520"/>
    </location>
</feature>
<dbReference type="Gene3D" id="3.30.450.20">
    <property type="entry name" value="PAS domain"/>
    <property type="match status" value="2"/>
</dbReference>
<dbReference type="Gene3D" id="3.40.50.2300">
    <property type="match status" value="1"/>
</dbReference>
<dbReference type="SMART" id="SM00086">
    <property type="entry name" value="PAC"/>
    <property type="match status" value="2"/>
</dbReference>
<dbReference type="Gene3D" id="3.30.565.10">
    <property type="entry name" value="Histidine kinase-like ATPase, C-terminal domain"/>
    <property type="match status" value="1"/>
</dbReference>
<sequence length="665" mass="73967">MESHPTQDSYQDILKQLEEEKKLRLEAEETAADLEERLDHVFDMIPAGIYEIDFRTGGISNVNDVMCAYSGYTREEFLNLKPWDLLTPESRELYEQRMEDFLSGKEISAEVHYTIRTRSGEELRCLLNNRFVYKDGQPVGAVVIVRDVTTEWRAQETLRSQAMALEQSFDGIGIFTLEGEVIFVNQAWADMHGYETAQELTGKNLRTFHSPDQYESQIRFNLTDPVYDGANDAQVTHLKKDGAEFPTRMSTSIIKDDSGKHVALLAIAKDITHSLRMEERLRHAQKMEAIGVLAGGIAHDFNNILHPLMGYAELALEDIPSGNPASECVREIVRATGRAKSLVSQILSFSRFEKEEQKPINLSNVVKEVLALIRASLPAAIRIQEEFESAPFLIMGNPTQVHQVVMNLCTNAYQAMKESGGLLKVSLKMESRVPGDMASLPSVTLREYAKLEIQDTGGGMEPHVASRIFEPYFTTKPKGKGTGLGLAMVHTIMTQHKGEVCVDTLPGYGSTFTLYFPVLHMEGLSEGPRETVQAQGGEEKILLVDDEDSITMLLERALGRLGYRIDAYTSSAAALESFSADPDGFDLAILDVSMPEMTGDALLKKIKEIRPDFPCILFTGNDHFMSKDRALELGACQLLAKPLRTQAMAAAIRQALDSGDAQPSE</sequence>
<dbReference type="InterPro" id="IPR011006">
    <property type="entry name" value="CheY-like_superfamily"/>
</dbReference>
<dbReference type="Pfam" id="PF02518">
    <property type="entry name" value="HATPase_c"/>
    <property type="match status" value="1"/>
</dbReference>
<evidence type="ECO:0000313" key="15">
    <source>
        <dbReference type="EMBL" id="SHK11101.1"/>
    </source>
</evidence>
<evidence type="ECO:0000256" key="9">
    <source>
        <dbReference type="PROSITE-ProRule" id="PRU00169"/>
    </source>
</evidence>
<dbReference type="SUPFAM" id="SSF47384">
    <property type="entry name" value="Homodimeric domain of signal transducing histidine kinase"/>
    <property type="match status" value="1"/>
</dbReference>
<gene>
    <name evidence="15" type="ORF">SAMN02745216_02894</name>
</gene>
<feature type="coiled-coil region" evidence="10">
    <location>
        <begin position="10"/>
        <end position="37"/>
    </location>
</feature>
<dbReference type="InterPro" id="IPR036890">
    <property type="entry name" value="HATPase_C_sf"/>
</dbReference>
<protein>
    <recommendedName>
        <fullName evidence="2">histidine kinase</fullName>
        <ecNumber evidence="2">2.7.13.3</ecNumber>
    </recommendedName>
</protein>
<dbReference type="PANTHER" id="PTHR43065:SF42">
    <property type="entry name" value="TWO-COMPONENT SENSOR PPRA"/>
    <property type="match status" value="1"/>
</dbReference>
<dbReference type="SUPFAM" id="SSF55785">
    <property type="entry name" value="PYP-like sensor domain (PAS domain)"/>
    <property type="match status" value="2"/>
</dbReference>
<dbReference type="InterPro" id="IPR035965">
    <property type="entry name" value="PAS-like_dom_sf"/>
</dbReference>
<evidence type="ECO:0000256" key="8">
    <source>
        <dbReference type="ARBA" id="ARBA00023012"/>
    </source>
</evidence>
<dbReference type="PROSITE" id="PS50110">
    <property type="entry name" value="RESPONSE_REGULATORY"/>
    <property type="match status" value="1"/>
</dbReference>
<dbReference type="SMART" id="SM00387">
    <property type="entry name" value="HATPase_c"/>
    <property type="match status" value="1"/>
</dbReference>
<dbReference type="Proteomes" id="UP000183994">
    <property type="component" value="Unassembled WGS sequence"/>
</dbReference>
<comment type="catalytic activity">
    <reaction evidence="1">
        <text>ATP + protein L-histidine = ADP + protein N-phospho-L-histidine.</text>
        <dbReference type="EC" id="2.7.13.3"/>
    </reaction>
</comment>
<feature type="domain" description="PAC" evidence="14">
    <location>
        <begin position="231"/>
        <end position="283"/>
    </location>
</feature>
<dbReference type="Pfam" id="PF00989">
    <property type="entry name" value="PAS"/>
    <property type="match status" value="1"/>
</dbReference>
<evidence type="ECO:0000259" key="12">
    <source>
        <dbReference type="PROSITE" id="PS50110"/>
    </source>
</evidence>
<dbReference type="InterPro" id="IPR004358">
    <property type="entry name" value="Sig_transdc_His_kin-like_C"/>
</dbReference>
<keyword evidence="10" id="KW-0175">Coiled coil</keyword>
<evidence type="ECO:0000256" key="2">
    <source>
        <dbReference type="ARBA" id="ARBA00012438"/>
    </source>
</evidence>
<evidence type="ECO:0000256" key="1">
    <source>
        <dbReference type="ARBA" id="ARBA00000085"/>
    </source>
</evidence>
<proteinExistence type="predicted"/>
<dbReference type="InterPro" id="IPR013767">
    <property type="entry name" value="PAS_fold"/>
</dbReference>
<dbReference type="SUPFAM" id="SSF52172">
    <property type="entry name" value="CheY-like"/>
    <property type="match status" value="1"/>
</dbReference>
<dbReference type="Pfam" id="PF00512">
    <property type="entry name" value="HisKA"/>
    <property type="match status" value="1"/>
</dbReference>
<keyword evidence="3 9" id="KW-0597">Phosphoprotein</keyword>
<feature type="domain" description="PAS" evidence="13">
    <location>
        <begin position="34"/>
        <end position="105"/>
    </location>
</feature>
<evidence type="ECO:0000259" key="11">
    <source>
        <dbReference type="PROSITE" id="PS50109"/>
    </source>
</evidence>
<evidence type="ECO:0000259" key="13">
    <source>
        <dbReference type="PROSITE" id="PS50112"/>
    </source>
</evidence>
<dbReference type="EC" id="2.7.13.3" evidence="2"/>
<evidence type="ECO:0000313" key="16">
    <source>
        <dbReference type="Proteomes" id="UP000183994"/>
    </source>
</evidence>
<dbReference type="EMBL" id="FQZU01000018">
    <property type="protein sequence ID" value="SHK11101.1"/>
    <property type="molecule type" value="Genomic_DNA"/>
</dbReference>
<dbReference type="CDD" id="cd00082">
    <property type="entry name" value="HisKA"/>
    <property type="match status" value="1"/>
</dbReference>
<dbReference type="Pfam" id="PF13426">
    <property type="entry name" value="PAS_9"/>
    <property type="match status" value="1"/>
</dbReference>
<dbReference type="AlphaFoldDB" id="A0A1M6PT64"/>
<dbReference type="InterPro" id="IPR003661">
    <property type="entry name" value="HisK_dim/P_dom"/>
</dbReference>
<dbReference type="GO" id="GO:0000155">
    <property type="term" value="F:phosphorelay sensor kinase activity"/>
    <property type="evidence" value="ECO:0007669"/>
    <property type="project" value="InterPro"/>
</dbReference>
<dbReference type="PRINTS" id="PR00344">
    <property type="entry name" value="BCTRLSENSOR"/>
</dbReference>
<name>A0A1M6PT64_9BACT</name>
<dbReference type="SUPFAM" id="SSF55874">
    <property type="entry name" value="ATPase domain of HSP90 chaperone/DNA topoisomerase II/histidine kinase"/>
    <property type="match status" value="1"/>
</dbReference>
<dbReference type="InterPro" id="IPR000014">
    <property type="entry name" value="PAS"/>
</dbReference>
<evidence type="ECO:0000259" key="14">
    <source>
        <dbReference type="PROSITE" id="PS50113"/>
    </source>
</evidence>
<dbReference type="OrthoDB" id="5422270at2"/>
<feature type="modified residue" description="4-aspartylphosphate" evidence="9">
    <location>
        <position position="591"/>
    </location>
</feature>
<reference evidence="16" key="1">
    <citation type="submission" date="2016-11" db="EMBL/GenBank/DDBJ databases">
        <authorList>
            <person name="Varghese N."/>
            <person name="Submissions S."/>
        </authorList>
    </citation>
    <scope>NUCLEOTIDE SEQUENCE [LARGE SCALE GENOMIC DNA]</scope>
    <source>
        <strain evidence="16">DSM 16219</strain>
    </source>
</reference>
<dbReference type="PROSITE" id="PS50113">
    <property type="entry name" value="PAC"/>
    <property type="match status" value="1"/>
</dbReference>
<dbReference type="InterPro" id="IPR001610">
    <property type="entry name" value="PAC"/>
</dbReference>
<organism evidence="15 16">
    <name type="scientific">Desulfatibacillum alkenivorans DSM 16219</name>
    <dbReference type="NCBI Taxonomy" id="1121393"/>
    <lineage>
        <taxon>Bacteria</taxon>
        <taxon>Pseudomonadati</taxon>
        <taxon>Thermodesulfobacteriota</taxon>
        <taxon>Desulfobacteria</taxon>
        <taxon>Desulfobacterales</taxon>
        <taxon>Desulfatibacillaceae</taxon>
        <taxon>Desulfatibacillum</taxon>
    </lineage>
</organism>
<evidence type="ECO:0000256" key="3">
    <source>
        <dbReference type="ARBA" id="ARBA00022553"/>
    </source>
</evidence>
<dbReference type="InterPro" id="IPR001789">
    <property type="entry name" value="Sig_transdc_resp-reg_receiver"/>
</dbReference>
<keyword evidence="7" id="KW-0067">ATP-binding</keyword>
<dbReference type="InterPro" id="IPR005467">
    <property type="entry name" value="His_kinase_dom"/>
</dbReference>
<keyword evidence="16" id="KW-1185">Reference proteome</keyword>
<evidence type="ECO:0000256" key="6">
    <source>
        <dbReference type="ARBA" id="ARBA00022777"/>
    </source>
</evidence>